<protein>
    <submittedName>
        <fullName evidence="2">Aa_trans domain-containing protein</fullName>
    </submittedName>
</protein>
<name>A0A1I7XTY3_HETBA</name>
<dbReference type="WBParaSite" id="Hba_21199">
    <property type="protein sequence ID" value="Hba_21199"/>
    <property type="gene ID" value="Hba_21199"/>
</dbReference>
<proteinExistence type="predicted"/>
<organism evidence="1 2">
    <name type="scientific">Heterorhabditis bacteriophora</name>
    <name type="common">Entomopathogenic nematode worm</name>
    <dbReference type="NCBI Taxonomy" id="37862"/>
    <lineage>
        <taxon>Eukaryota</taxon>
        <taxon>Metazoa</taxon>
        <taxon>Ecdysozoa</taxon>
        <taxon>Nematoda</taxon>
        <taxon>Chromadorea</taxon>
        <taxon>Rhabditida</taxon>
        <taxon>Rhabditina</taxon>
        <taxon>Rhabditomorpha</taxon>
        <taxon>Strongyloidea</taxon>
        <taxon>Heterorhabditidae</taxon>
        <taxon>Heterorhabditis</taxon>
    </lineage>
</organism>
<sequence>MEAILTYGTDVNDQLLQRGASEQLISGCTALLNVMAIFAPVPFFSLGSQLEVLTDAAFLLVEFASACTGDSHSI</sequence>
<accession>A0A1I7XTY3</accession>
<evidence type="ECO:0000313" key="2">
    <source>
        <dbReference type="WBParaSite" id="Hba_21199"/>
    </source>
</evidence>
<keyword evidence="1" id="KW-1185">Reference proteome</keyword>
<reference evidence="2" key="1">
    <citation type="submission" date="2016-11" db="UniProtKB">
        <authorList>
            <consortium name="WormBaseParasite"/>
        </authorList>
    </citation>
    <scope>IDENTIFICATION</scope>
</reference>
<dbReference type="AlphaFoldDB" id="A0A1I7XTY3"/>
<evidence type="ECO:0000313" key="1">
    <source>
        <dbReference type="Proteomes" id="UP000095283"/>
    </source>
</evidence>
<dbReference type="Proteomes" id="UP000095283">
    <property type="component" value="Unplaced"/>
</dbReference>